<protein>
    <submittedName>
        <fullName evidence="1">Uncharacterized protein</fullName>
    </submittedName>
</protein>
<comment type="caution">
    <text evidence="1">The sequence shown here is derived from an EMBL/GenBank/DDBJ whole genome shotgun (WGS) entry which is preliminary data.</text>
</comment>
<sequence length="72" mass="8569">MNETKYMIECITRDLILKLMSDKDMDMQEAVDTLYNSDTYEKLKDTRTGLYFQSTGYVYDYLNKELLTGKMQ</sequence>
<dbReference type="Proteomes" id="UP000003327">
    <property type="component" value="Unassembled WGS sequence"/>
</dbReference>
<name>C9MP50_9BACT</name>
<keyword evidence="2" id="KW-1185">Reference proteome</keyword>
<accession>C9MP50</accession>
<dbReference type="AlphaFoldDB" id="C9MP50"/>
<gene>
    <name evidence="1" type="ORF">HMPREF0973_01388</name>
</gene>
<organism evidence="1 2">
    <name type="scientific">Prevotella veroralis F0319</name>
    <dbReference type="NCBI Taxonomy" id="649761"/>
    <lineage>
        <taxon>Bacteria</taxon>
        <taxon>Pseudomonadati</taxon>
        <taxon>Bacteroidota</taxon>
        <taxon>Bacteroidia</taxon>
        <taxon>Bacteroidales</taxon>
        <taxon>Prevotellaceae</taxon>
        <taxon>Prevotella</taxon>
    </lineage>
</organism>
<dbReference type="STRING" id="649761.HMPREF0973_01388"/>
<proteinExistence type="predicted"/>
<dbReference type="OrthoDB" id="9802756at2"/>
<evidence type="ECO:0000313" key="2">
    <source>
        <dbReference type="Proteomes" id="UP000003327"/>
    </source>
</evidence>
<dbReference type="RefSeq" id="WP_004383049.1">
    <property type="nucleotide sequence ID" value="NZ_GG698713.1"/>
</dbReference>
<evidence type="ECO:0000313" key="1">
    <source>
        <dbReference type="EMBL" id="EEX18853.1"/>
    </source>
</evidence>
<dbReference type="HOGENOM" id="CLU_190466_1_0_10"/>
<dbReference type="eggNOG" id="ENOG5033E0V">
    <property type="taxonomic scope" value="Bacteria"/>
</dbReference>
<reference evidence="1 2" key="1">
    <citation type="submission" date="2009-09" db="EMBL/GenBank/DDBJ databases">
        <authorList>
            <person name="Weinstock G."/>
            <person name="Sodergren E."/>
            <person name="Clifton S."/>
            <person name="Fulton L."/>
            <person name="Fulton B."/>
            <person name="Courtney L."/>
            <person name="Fronick C."/>
            <person name="Harrison M."/>
            <person name="Strong C."/>
            <person name="Farmer C."/>
            <person name="Delahaunty K."/>
            <person name="Markovic C."/>
            <person name="Hall O."/>
            <person name="Minx P."/>
            <person name="Tomlinson C."/>
            <person name="Mitreva M."/>
            <person name="Nelson J."/>
            <person name="Hou S."/>
            <person name="Wollam A."/>
            <person name="Pepin K.H."/>
            <person name="Johnson M."/>
            <person name="Bhonagiri V."/>
            <person name="Nash W.E."/>
            <person name="Warren W."/>
            <person name="Chinwalla A."/>
            <person name="Mardis E.R."/>
            <person name="Wilson R.K."/>
        </authorList>
    </citation>
    <scope>NUCLEOTIDE SEQUENCE [LARGE SCALE GENOMIC DNA]</scope>
    <source>
        <strain evidence="1 2">F0319</strain>
    </source>
</reference>
<dbReference type="EMBL" id="ACVA01000031">
    <property type="protein sequence ID" value="EEX18853.1"/>
    <property type="molecule type" value="Genomic_DNA"/>
</dbReference>